<dbReference type="NCBIfam" id="TIGR01134">
    <property type="entry name" value="purF"/>
    <property type="match status" value="1"/>
</dbReference>
<dbReference type="SUPFAM" id="SSF56235">
    <property type="entry name" value="N-terminal nucleophile aminohydrolases (Ntn hydrolases)"/>
    <property type="match status" value="1"/>
</dbReference>
<evidence type="ECO:0000256" key="2">
    <source>
        <dbReference type="ARBA" id="ARBA00010138"/>
    </source>
</evidence>
<protein>
    <recommendedName>
        <fullName evidence="3 8">Amidophosphoribosyltransferase</fullName>
        <shortName evidence="8">ATase</shortName>
        <ecNumber evidence="3 8">2.4.2.14</ecNumber>
    </recommendedName>
    <alternativeName>
        <fullName evidence="8">Glutamine phosphoribosylpyrophosphate amidotransferase</fullName>
    </alternativeName>
</protein>
<keyword evidence="10" id="KW-0479">Metal-binding</keyword>
<evidence type="ECO:0000256" key="4">
    <source>
        <dbReference type="ARBA" id="ARBA00022676"/>
    </source>
</evidence>
<evidence type="ECO:0000256" key="6">
    <source>
        <dbReference type="ARBA" id="ARBA00022755"/>
    </source>
</evidence>
<feature type="binding site" evidence="10">
    <location>
        <position position="347"/>
    </location>
    <ligand>
        <name>Mg(2+)</name>
        <dbReference type="ChEBI" id="CHEBI:18420"/>
    </ligand>
</feature>
<comment type="similarity">
    <text evidence="2 8">In the C-terminal section; belongs to the purine/pyrimidine phosphoribosyltransferase family.</text>
</comment>
<comment type="caution">
    <text evidence="13">The sequence shown here is derived from an EMBL/GenBank/DDBJ whole genome shotgun (WGS) entry which is preliminary data.</text>
</comment>
<dbReference type="EC" id="2.4.2.14" evidence="3 8"/>
<dbReference type="EMBL" id="MBFR01000189">
    <property type="protein sequence ID" value="PVU91672.1"/>
    <property type="molecule type" value="Genomic_DNA"/>
</dbReference>
<dbReference type="InterPro" id="IPR029057">
    <property type="entry name" value="PRTase-like"/>
</dbReference>
<comment type="cofactor">
    <cofactor evidence="10">
        <name>Mg(2+)</name>
        <dbReference type="ChEBI" id="CHEBI:18420"/>
    </cofactor>
    <text evidence="10">Binds 1 Mg(2+) ion per subunit.</text>
</comment>
<dbReference type="GO" id="GO:0006189">
    <property type="term" value="P:'de novo' IMP biosynthetic process"/>
    <property type="evidence" value="ECO:0007669"/>
    <property type="project" value="UniProtKB-UniPathway"/>
</dbReference>
<keyword evidence="4 8" id="KW-0328">Glycosyltransferase</keyword>
<organism evidence="13 14">
    <name type="scientific">Smittium simulii</name>
    <dbReference type="NCBI Taxonomy" id="133385"/>
    <lineage>
        <taxon>Eukaryota</taxon>
        <taxon>Fungi</taxon>
        <taxon>Fungi incertae sedis</taxon>
        <taxon>Zoopagomycota</taxon>
        <taxon>Kickxellomycotina</taxon>
        <taxon>Harpellomycetes</taxon>
        <taxon>Harpellales</taxon>
        <taxon>Legeriomycetaceae</taxon>
        <taxon>Smittium</taxon>
    </lineage>
</organism>
<evidence type="ECO:0000259" key="12">
    <source>
        <dbReference type="PROSITE" id="PS51278"/>
    </source>
</evidence>
<evidence type="ECO:0000256" key="3">
    <source>
        <dbReference type="ARBA" id="ARBA00011941"/>
    </source>
</evidence>
<keyword evidence="5 8" id="KW-0808">Transferase</keyword>
<feature type="binding site" evidence="10">
    <location>
        <position position="348"/>
    </location>
    <ligand>
        <name>Mg(2+)</name>
        <dbReference type="ChEBI" id="CHEBI:18420"/>
    </ligand>
</feature>
<keyword evidence="6 8" id="KW-0658">Purine biosynthesis</keyword>
<comment type="pathway">
    <text evidence="1 8">Purine metabolism; IMP biosynthesis via de novo pathway; N(1)-(5-phospho-D-ribosyl)glycinamide from 5-phospho-alpha-D-ribose 1-diphosphate: step 1/2.</text>
</comment>
<dbReference type="Gene3D" id="3.60.20.10">
    <property type="entry name" value="Glutamine Phosphoribosylpyrophosphate, subunit 1, domain 1"/>
    <property type="match status" value="1"/>
</dbReference>
<dbReference type="PANTHER" id="PTHR11907">
    <property type="entry name" value="AMIDOPHOSPHORIBOSYLTRANSFERASE"/>
    <property type="match status" value="1"/>
</dbReference>
<keyword evidence="7" id="KW-0315">Glutamine amidotransferase</keyword>
<keyword evidence="14" id="KW-1185">Reference proteome</keyword>
<dbReference type="GO" id="GO:0004044">
    <property type="term" value="F:amidophosphoribosyltransferase activity"/>
    <property type="evidence" value="ECO:0007669"/>
    <property type="project" value="UniProtKB-EC"/>
</dbReference>
<evidence type="ECO:0000256" key="1">
    <source>
        <dbReference type="ARBA" id="ARBA00005209"/>
    </source>
</evidence>
<evidence type="ECO:0000256" key="9">
    <source>
        <dbReference type="PIRSR" id="PIRSR000485-1"/>
    </source>
</evidence>
<evidence type="ECO:0000256" key="7">
    <source>
        <dbReference type="ARBA" id="ARBA00022962"/>
    </source>
</evidence>
<dbReference type="STRING" id="133385.A0A2T9YH46"/>
<dbReference type="Gene3D" id="3.40.50.2020">
    <property type="match status" value="1"/>
</dbReference>
<dbReference type="GO" id="GO:0009113">
    <property type="term" value="P:purine nucleobase biosynthetic process"/>
    <property type="evidence" value="ECO:0007669"/>
    <property type="project" value="InterPro"/>
</dbReference>
<dbReference type="GO" id="GO:0046872">
    <property type="term" value="F:metal ion binding"/>
    <property type="evidence" value="ECO:0007669"/>
    <property type="project" value="UniProtKB-KW"/>
</dbReference>
<comment type="catalytic activity">
    <reaction evidence="8">
        <text>5-phospho-beta-D-ribosylamine + L-glutamate + diphosphate = 5-phospho-alpha-D-ribose 1-diphosphate + L-glutamine + H2O</text>
        <dbReference type="Rhea" id="RHEA:14905"/>
        <dbReference type="ChEBI" id="CHEBI:15377"/>
        <dbReference type="ChEBI" id="CHEBI:29985"/>
        <dbReference type="ChEBI" id="CHEBI:33019"/>
        <dbReference type="ChEBI" id="CHEBI:58017"/>
        <dbReference type="ChEBI" id="CHEBI:58359"/>
        <dbReference type="ChEBI" id="CHEBI:58681"/>
        <dbReference type="EC" id="2.4.2.14"/>
    </reaction>
</comment>
<feature type="region of interest" description="Disordered" evidence="11">
    <location>
        <begin position="466"/>
        <end position="485"/>
    </location>
</feature>
<keyword evidence="10" id="KW-0460">Magnesium</keyword>
<dbReference type="PROSITE" id="PS51278">
    <property type="entry name" value="GATASE_TYPE_2"/>
    <property type="match status" value="1"/>
</dbReference>
<dbReference type="InterPro" id="IPR005854">
    <property type="entry name" value="PurF"/>
</dbReference>
<dbReference type="HAMAP" id="MF_01931">
    <property type="entry name" value="PurF"/>
    <property type="match status" value="1"/>
</dbReference>
<gene>
    <name evidence="13" type="ORF">BB561_004267</name>
</gene>
<dbReference type="InterPro" id="IPR017932">
    <property type="entry name" value="GATase_2_dom"/>
</dbReference>
<accession>A0A2T9YH46</accession>
<dbReference type="InterPro" id="IPR029055">
    <property type="entry name" value="Ntn_hydrolases_N"/>
</dbReference>
<dbReference type="PIRSF" id="PIRSF000485">
    <property type="entry name" value="Amd_phspho_trans"/>
    <property type="match status" value="1"/>
</dbReference>
<evidence type="ECO:0000256" key="8">
    <source>
        <dbReference type="PIRNR" id="PIRNR000485"/>
    </source>
</evidence>
<feature type="compositionally biased region" description="Low complexity" evidence="11">
    <location>
        <begin position="469"/>
        <end position="485"/>
    </location>
</feature>
<evidence type="ECO:0000313" key="14">
    <source>
        <dbReference type="Proteomes" id="UP000245383"/>
    </source>
</evidence>
<dbReference type="SUPFAM" id="SSF53271">
    <property type="entry name" value="PRTase-like"/>
    <property type="match status" value="1"/>
</dbReference>
<evidence type="ECO:0000313" key="13">
    <source>
        <dbReference type="EMBL" id="PVU91672.1"/>
    </source>
</evidence>
<feature type="active site" description="Nucleophile" evidence="9">
    <location>
        <position position="2"/>
    </location>
</feature>
<evidence type="ECO:0000256" key="10">
    <source>
        <dbReference type="PIRSR" id="PIRSR000485-2"/>
    </source>
</evidence>
<dbReference type="UniPathway" id="UPA00074">
    <property type="reaction ID" value="UER00124"/>
</dbReference>
<dbReference type="AlphaFoldDB" id="A0A2T9YH46"/>
<dbReference type="Pfam" id="PF00156">
    <property type="entry name" value="Pribosyltran"/>
    <property type="match status" value="1"/>
</dbReference>
<name>A0A2T9YH46_9FUNG</name>
<feature type="domain" description="Glutamine amidotransferase type-2" evidence="12">
    <location>
        <begin position="2"/>
        <end position="217"/>
    </location>
</feature>
<dbReference type="Proteomes" id="UP000245383">
    <property type="component" value="Unassembled WGS sequence"/>
</dbReference>
<reference evidence="13 14" key="1">
    <citation type="journal article" date="2018" name="MBio">
        <title>Comparative Genomics Reveals the Core Gene Toolbox for the Fungus-Insect Symbiosis.</title>
        <authorList>
            <person name="Wang Y."/>
            <person name="Stata M."/>
            <person name="Wang W."/>
            <person name="Stajich J.E."/>
            <person name="White M.M."/>
            <person name="Moncalvo J.M."/>
        </authorList>
    </citation>
    <scope>NUCLEOTIDE SEQUENCE [LARGE SCALE GENOMIC DNA]</scope>
    <source>
        <strain evidence="13 14">SWE-8-4</strain>
    </source>
</reference>
<feature type="binding site" evidence="10">
    <location>
        <position position="285"/>
    </location>
    <ligand>
        <name>Mg(2+)</name>
        <dbReference type="ChEBI" id="CHEBI:18420"/>
    </ligand>
</feature>
<evidence type="ECO:0000256" key="11">
    <source>
        <dbReference type="SAM" id="MobiDB-lite"/>
    </source>
</evidence>
<evidence type="ECO:0000256" key="5">
    <source>
        <dbReference type="ARBA" id="ARBA00022679"/>
    </source>
</evidence>
<sequence length="485" mass="53540">MCGIAGLVLADSNQIAAPELLEALNMLQHRGQDSAGIITCGNKGRLYQCKGDGLANEVITSKRVQELKGSIGIGHVRYPTAGTSSSSEAQPFYVNSPYGISLAHNGNLTNTVELEPTNLDKTGKTRINEEDVFNAISELFTQCFGGYACVAMVAGFGVIAFRDPHGIRPISIGKRKSSTIPNNYDYMLSSESAALEALDFDDIESLKNGEAIIITKTGISRRILSNQVFSPCIFEYVYFARPDSIIDGIPVNDARMMMGVKLAETVKRVLGENNDIDAVIPVPDTSRIIALQLSQVLNLPYREGFNKNRYVGRTFIMPGQELRKKTVRRKLNAMRYEFQDKNVLIVDDSIVRGTTSKEIIQMARDAGAKKVYFASAAPAVKYQNVYGIDMPSKYELIAAFNDDKEVTRILGADKVIFQTLPDLVESCRQFNKSITQFDCSVFNGEYITGNISEKYLDTLEMERSESSRRSSANSGSISGIENYFK</sequence>
<proteinExistence type="inferred from homology"/>
<dbReference type="InterPro" id="IPR000836">
    <property type="entry name" value="PRTase_dom"/>
</dbReference>
<dbReference type="OrthoDB" id="191723at2759"/>
<dbReference type="CDD" id="cd06223">
    <property type="entry name" value="PRTases_typeI"/>
    <property type="match status" value="1"/>
</dbReference>